<proteinExistence type="predicted"/>
<reference evidence="1" key="1">
    <citation type="journal article" date="2022" name="Cell">
        <title>Repeat-based holocentromeres influence genome architecture and karyotype evolution.</title>
        <authorList>
            <person name="Hofstatter P.G."/>
            <person name="Thangavel G."/>
            <person name="Lux T."/>
            <person name="Neumann P."/>
            <person name="Vondrak T."/>
            <person name="Novak P."/>
            <person name="Zhang M."/>
            <person name="Costa L."/>
            <person name="Castellani M."/>
            <person name="Scott A."/>
            <person name="Toegelov H."/>
            <person name="Fuchs J."/>
            <person name="Mata-Sucre Y."/>
            <person name="Dias Y."/>
            <person name="Vanzela A.L.L."/>
            <person name="Huettel B."/>
            <person name="Almeida C.C.S."/>
            <person name="Simkova H."/>
            <person name="Souza G."/>
            <person name="Pedrosa-Harand A."/>
            <person name="Macas J."/>
            <person name="Mayer K.F.X."/>
            <person name="Houben A."/>
            <person name="Marques A."/>
        </authorList>
    </citation>
    <scope>NUCLEOTIDE SEQUENCE</scope>
    <source>
        <strain evidence="1">RhyBre1mFocal</strain>
    </source>
</reference>
<accession>A0A9Q0CYI0</accession>
<dbReference type="GO" id="GO:0019005">
    <property type="term" value="C:SCF ubiquitin ligase complex"/>
    <property type="evidence" value="ECO:0007669"/>
    <property type="project" value="TreeGrafter"/>
</dbReference>
<organism evidence="1 2">
    <name type="scientific">Rhynchospora breviuscula</name>
    <dbReference type="NCBI Taxonomy" id="2022672"/>
    <lineage>
        <taxon>Eukaryota</taxon>
        <taxon>Viridiplantae</taxon>
        <taxon>Streptophyta</taxon>
        <taxon>Embryophyta</taxon>
        <taxon>Tracheophyta</taxon>
        <taxon>Spermatophyta</taxon>
        <taxon>Magnoliopsida</taxon>
        <taxon>Liliopsida</taxon>
        <taxon>Poales</taxon>
        <taxon>Cyperaceae</taxon>
        <taxon>Cyperoideae</taxon>
        <taxon>Rhynchosporeae</taxon>
        <taxon>Rhynchospora</taxon>
    </lineage>
</organism>
<evidence type="ECO:0000313" key="1">
    <source>
        <dbReference type="EMBL" id="KAJ1702526.1"/>
    </source>
</evidence>
<evidence type="ECO:0008006" key="3">
    <source>
        <dbReference type="Google" id="ProtNLM"/>
    </source>
</evidence>
<dbReference type="Gene3D" id="1.20.1280.50">
    <property type="match status" value="1"/>
</dbReference>
<keyword evidence="2" id="KW-1185">Reference proteome</keyword>
<dbReference type="EMBL" id="JAMQYH010000001">
    <property type="protein sequence ID" value="KAJ1702526.1"/>
    <property type="molecule type" value="Genomic_DNA"/>
</dbReference>
<dbReference type="InterPro" id="IPR039588">
    <property type="entry name" value="FBXO4"/>
</dbReference>
<dbReference type="OrthoDB" id="678810at2759"/>
<dbReference type="PANTHER" id="PTHR16008:SF4">
    <property type="entry name" value="F-BOX ONLY PROTEIN 4"/>
    <property type="match status" value="1"/>
</dbReference>
<name>A0A9Q0CYI0_9POAL</name>
<dbReference type="SUPFAM" id="SSF81383">
    <property type="entry name" value="F-box domain"/>
    <property type="match status" value="1"/>
</dbReference>
<comment type="caution">
    <text evidence="1">The sequence shown here is derived from an EMBL/GenBank/DDBJ whole genome shotgun (WGS) entry which is preliminary data.</text>
</comment>
<dbReference type="GO" id="GO:0031146">
    <property type="term" value="P:SCF-dependent proteasomal ubiquitin-dependent protein catabolic process"/>
    <property type="evidence" value="ECO:0007669"/>
    <property type="project" value="InterPro"/>
</dbReference>
<evidence type="ECO:0000313" key="2">
    <source>
        <dbReference type="Proteomes" id="UP001151287"/>
    </source>
</evidence>
<dbReference type="InterPro" id="IPR036047">
    <property type="entry name" value="F-box-like_dom_sf"/>
</dbReference>
<protein>
    <recommendedName>
        <fullName evidence="3">F-box domain-containing protein</fullName>
    </recommendedName>
</protein>
<dbReference type="GO" id="GO:0000209">
    <property type="term" value="P:protein polyubiquitination"/>
    <property type="evidence" value="ECO:0007669"/>
    <property type="project" value="TreeGrafter"/>
</dbReference>
<dbReference type="Proteomes" id="UP001151287">
    <property type="component" value="Unassembled WGS sequence"/>
</dbReference>
<dbReference type="AlphaFoldDB" id="A0A9Q0CYI0"/>
<gene>
    <name evidence="1" type="ORF">LUZ63_002305</name>
</gene>
<dbReference type="PANTHER" id="PTHR16008">
    <property type="entry name" value="F-BOX ONLY PROTEIN 4"/>
    <property type="match status" value="1"/>
</dbReference>
<sequence>MGPVDCWIPFMSAILHNSHGGGDETAILQAIPKFLTHPNGPKRNKRGGDKCNCFAPSSSRCQSAKVFPNTYRKSRKVFYCLQPNCCPVVYRLLLPFTRGSKQRFPLCQRSFPMEDIKPLSPCDQCFRVQDEKRLKLGKRLVQRGTSVSKPSLIELPAIAICILPFLDAWDVLSLGSCSKLLHGICESEETWRELFQRRWCDPFTVGVSSKDDQAYICSKEWKALYISKHMTLSVAISRIYIKFEDLVDFMYNPNDFFSGVELVKQLNITYEDVYFFLFRKELNVLINLFGLYYAFFCWDVSVEDLKKDMVARNVAEKKVTLSWCLPLTEQYGFYMQEEKHTRVFSLQEIVETKMSFFYFLLYASECEECRGNEVEEVIIKP</sequence>